<dbReference type="RefSeq" id="XP_042994933.1">
    <property type="nucleotide sequence ID" value="XM_043138999.1"/>
</dbReference>
<dbReference type="GO" id="GO:0032185">
    <property type="term" value="P:septin cytoskeleton organization"/>
    <property type="evidence" value="ECO:0007669"/>
    <property type="project" value="TreeGrafter"/>
</dbReference>
<dbReference type="AlphaFoldDB" id="A0A8E5HKR7"/>
<dbReference type="Gene3D" id="1.20.1270.60">
    <property type="entry name" value="Arfaptin homology (AH) domain/BAR domain"/>
    <property type="match status" value="1"/>
</dbReference>
<feature type="compositionally biased region" description="Polar residues" evidence="2">
    <location>
        <begin position="338"/>
        <end position="351"/>
    </location>
</feature>
<gene>
    <name evidence="5" type="ORF">UV8b_01501</name>
</gene>
<feature type="compositionally biased region" description="Basic and acidic residues" evidence="2">
    <location>
        <begin position="815"/>
        <end position="824"/>
    </location>
</feature>
<keyword evidence="1" id="KW-0254">Endocytosis</keyword>
<dbReference type="EMBL" id="CP072753">
    <property type="protein sequence ID" value="QUC17260.1"/>
    <property type="molecule type" value="Genomic_DNA"/>
</dbReference>
<feature type="region of interest" description="Disordered" evidence="2">
    <location>
        <begin position="221"/>
        <end position="302"/>
    </location>
</feature>
<feature type="region of interest" description="Disordered" evidence="2">
    <location>
        <begin position="809"/>
        <end position="843"/>
    </location>
</feature>
<dbReference type="InterPro" id="IPR018808">
    <property type="entry name" value="Muniscin_C"/>
</dbReference>
<feature type="compositionally biased region" description="Low complexity" evidence="2">
    <location>
        <begin position="831"/>
        <end position="842"/>
    </location>
</feature>
<dbReference type="InterPro" id="IPR049609">
    <property type="entry name" value="Syp1-like_MHD"/>
</dbReference>
<dbReference type="PANTHER" id="PTHR23065:SF54">
    <property type="entry name" value="SUPPRESSOR OF YEAST PROFILIN DELETION"/>
    <property type="match status" value="1"/>
</dbReference>
<feature type="region of interest" description="Disordered" evidence="2">
    <location>
        <begin position="314"/>
        <end position="352"/>
    </location>
</feature>
<dbReference type="GO" id="GO:0030139">
    <property type="term" value="C:endocytic vesicle"/>
    <property type="evidence" value="ECO:0007669"/>
    <property type="project" value="TreeGrafter"/>
</dbReference>
<dbReference type="GO" id="GO:0006897">
    <property type="term" value="P:endocytosis"/>
    <property type="evidence" value="ECO:0007669"/>
    <property type="project" value="UniProtKB-KW"/>
</dbReference>
<evidence type="ECO:0000256" key="1">
    <source>
        <dbReference type="ARBA" id="ARBA00022583"/>
    </source>
</evidence>
<feature type="compositionally biased region" description="Basic and acidic residues" evidence="2">
    <location>
        <begin position="424"/>
        <end position="433"/>
    </location>
</feature>
<organism evidence="5 6">
    <name type="scientific">Ustilaginoidea virens</name>
    <name type="common">Rice false smut fungus</name>
    <name type="synonym">Villosiclava virens</name>
    <dbReference type="NCBI Taxonomy" id="1159556"/>
    <lineage>
        <taxon>Eukaryota</taxon>
        <taxon>Fungi</taxon>
        <taxon>Dikarya</taxon>
        <taxon>Ascomycota</taxon>
        <taxon>Pezizomycotina</taxon>
        <taxon>Sordariomycetes</taxon>
        <taxon>Hypocreomycetidae</taxon>
        <taxon>Hypocreales</taxon>
        <taxon>Clavicipitaceae</taxon>
        <taxon>Ustilaginoidea</taxon>
    </lineage>
</organism>
<feature type="region of interest" description="Disordered" evidence="2">
    <location>
        <begin position="367"/>
        <end position="442"/>
    </location>
</feature>
<feature type="compositionally biased region" description="Basic and acidic residues" evidence="2">
    <location>
        <begin position="379"/>
        <end position="394"/>
    </location>
</feature>
<dbReference type="PANTHER" id="PTHR23065">
    <property type="entry name" value="PROLINE-SERINE-THREONINE PHOSPHATASE INTERACTING PROTEIN 1"/>
    <property type="match status" value="1"/>
</dbReference>
<dbReference type="OrthoDB" id="331602at2759"/>
<evidence type="ECO:0000259" key="4">
    <source>
        <dbReference type="Pfam" id="PF10291"/>
    </source>
</evidence>
<dbReference type="CDD" id="cd09264">
    <property type="entry name" value="AP_Syp1_MHD"/>
    <property type="match status" value="1"/>
</dbReference>
<evidence type="ECO:0000256" key="2">
    <source>
        <dbReference type="SAM" id="MobiDB-lite"/>
    </source>
</evidence>
<evidence type="ECO:0000313" key="5">
    <source>
        <dbReference type="EMBL" id="QUC17260.1"/>
    </source>
</evidence>
<feature type="compositionally biased region" description="Polar residues" evidence="2">
    <location>
        <begin position="258"/>
        <end position="267"/>
    </location>
</feature>
<sequence>MDDTARTEYPAMLASLQPTQAARVLNDRVKRIDKLNVDIADWLQERHRIEEQYVQGLRRLAQNHKGPDVHSELGLIQGPWSRVVAGVESMAKSHHILSESLEKDVEQSLRTYAQPRHYPSVHELARNLTTLAKSLEKHNKKADKGTSHIGETPSQQWELQAPHIFEVLQAVDESRIDHLRGVLTRYQTYEAEQVQRAQEITARTLAAVIEINTKDEINDFASRTTAGLPPPPTRSSTRPSSTGGRQPSIDQGLPLPNPNTTRSTLPTNIPPPTGGSASQLSQEDDFNEQLPKEQPKESKLRRLGTLFGRRRQSVHAGFGSLSPSKPGGATFGRLGSSHGRSISPHTSSTNLHDAGRLSSLAETPRHPANAQDEFTNGENRQREGVNGVRTKEGAGAEGANGTRSADLFDTPPLSGPPPFQQIEKPGEPARDSEGYTIRAPMDDPISQAQREAAGEEADQLLRLNIQNQPVEEEDPEAKQAALSNVAKSLQIGPATRRTSAIRGRRDVRNTIYVPPPGLSLSSTDSSLPAISASPPSTGSFLTRPPALNALASEASLAGTSDSQSVRSGHSLRSLVHAKHPAELNGPGLQGSIIETVSAVFVDGTLKRASISGEIAFVNNDADASSKKTHETIRINNFPKLERIGPNRIFVQNASLDQPDQYTLDLSHLSRTSIAFSYKVFAEEADTALLGKHCPILLKPVWKPQDDKLGLLLQYQLHPASSFPCPVALHNVVLVATYDGKASGAQTKPSGTHLKDKHLIYWRLGDVTVTSDVSKIVCRVVGADGTCPAPGHVEARWEYAAAAGDQVGSGISISRPADRSKGKDPSDDDPFADAGAPASPGPAWIDVPAARKLVSGNYEGR</sequence>
<evidence type="ECO:0000313" key="6">
    <source>
        <dbReference type="Proteomes" id="UP000027002"/>
    </source>
</evidence>
<dbReference type="Pfam" id="PF00611">
    <property type="entry name" value="FCH"/>
    <property type="match status" value="1"/>
</dbReference>
<proteinExistence type="predicted"/>
<keyword evidence="6" id="KW-1185">Reference proteome</keyword>
<dbReference type="Proteomes" id="UP000027002">
    <property type="component" value="Chromosome 1"/>
</dbReference>
<dbReference type="GeneID" id="66062279"/>
<dbReference type="KEGG" id="uvi:66062279"/>
<evidence type="ECO:0000259" key="3">
    <source>
        <dbReference type="Pfam" id="PF00611"/>
    </source>
</evidence>
<dbReference type="InterPro" id="IPR027267">
    <property type="entry name" value="AH/BAR_dom_sf"/>
</dbReference>
<name>A0A8E5HKR7_USTVR</name>
<feature type="compositionally biased region" description="Low complexity" evidence="2">
    <location>
        <begin position="234"/>
        <end position="245"/>
    </location>
</feature>
<feature type="compositionally biased region" description="Basic and acidic residues" evidence="2">
    <location>
        <begin position="290"/>
        <end position="300"/>
    </location>
</feature>
<reference evidence="5" key="1">
    <citation type="submission" date="2020-03" db="EMBL/GenBank/DDBJ databases">
        <title>A mixture of massive structural variations and highly conserved coding sequences in Ustilaginoidea virens genome.</title>
        <authorList>
            <person name="Zhang K."/>
            <person name="Zhao Z."/>
            <person name="Zhang Z."/>
            <person name="Li Y."/>
            <person name="Hsiang T."/>
            <person name="Sun W."/>
        </authorList>
    </citation>
    <scope>NUCLEOTIDE SEQUENCE</scope>
    <source>
        <strain evidence="5">UV-8b</strain>
    </source>
</reference>
<feature type="domain" description="Muniscin C-terminal" evidence="4">
    <location>
        <begin position="586"/>
        <end position="859"/>
    </location>
</feature>
<feature type="compositionally biased region" description="Low complexity" evidence="2">
    <location>
        <begin position="525"/>
        <end position="536"/>
    </location>
</feature>
<accession>A0A8E5HKR7</accession>
<protein>
    <recommendedName>
        <fullName evidence="7">Fes/CIP4 domain-containing protein</fullName>
    </recommendedName>
</protein>
<dbReference type="Pfam" id="PF10291">
    <property type="entry name" value="muHD"/>
    <property type="match status" value="1"/>
</dbReference>
<dbReference type="SUPFAM" id="SSF103657">
    <property type="entry name" value="BAR/IMD domain-like"/>
    <property type="match status" value="1"/>
</dbReference>
<dbReference type="InterPro" id="IPR001060">
    <property type="entry name" value="FCH_dom"/>
</dbReference>
<evidence type="ECO:0008006" key="7">
    <source>
        <dbReference type="Google" id="ProtNLM"/>
    </source>
</evidence>
<dbReference type="GO" id="GO:0032153">
    <property type="term" value="C:cell division site"/>
    <property type="evidence" value="ECO:0007669"/>
    <property type="project" value="TreeGrafter"/>
</dbReference>
<feature type="region of interest" description="Disordered" evidence="2">
    <location>
        <begin position="512"/>
        <end position="543"/>
    </location>
</feature>
<dbReference type="GO" id="GO:0005886">
    <property type="term" value="C:plasma membrane"/>
    <property type="evidence" value="ECO:0007669"/>
    <property type="project" value="TreeGrafter"/>
</dbReference>
<feature type="domain" description="FCH" evidence="3">
    <location>
        <begin position="24"/>
        <end position="94"/>
    </location>
</feature>